<organism evidence="4 5">
    <name type="scientific">Colocasia esculenta</name>
    <name type="common">Wild taro</name>
    <name type="synonym">Arum esculentum</name>
    <dbReference type="NCBI Taxonomy" id="4460"/>
    <lineage>
        <taxon>Eukaryota</taxon>
        <taxon>Viridiplantae</taxon>
        <taxon>Streptophyta</taxon>
        <taxon>Embryophyta</taxon>
        <taxon>Tracheophyta</taxon>
        <taxon>Spermatophyta</taxon>
        <taxon>Magnoliopsida</taxon>
        <taxon>Liliopsida</taxon>
        <taxon>Araceae</taxon>
        <taxon>Aroideae</taxon>
        <taxon>Colocasieae</taxon>
        <taxon>Colocasia</taxon>
    </lineage>
</organism>
<dbReference type="AlphaFoldDB" id="A0A843WK20"/>
<dbReference type="Pfam" id="PF13041">
    <property type="entry name" value="PPR_2"/>
    <property type="match status" value="1"/>
</dbReference>
<dbReference type="FunFam" id="1.25.40.10:FF:001093">
    <property type="entry name" value="Pentatricopeptide repeat-containing protein At2g34400"/>
    <property type="match status" value="1"/>
</dbReference>
<gene>
    <name evidence="4" type="ORF">Taro_038706</name>
</gene>
<evidence type="ECO:0000313" key="5">
    <source>
        <dbReference type="Proteomes" id="UP000652761"/>
    </source>
</evidence>
<dbReference type="PANTHER" id="PTHR24015">
    <property type="entry name" value="OS07G0578800 PROTEIN-RELATED"/>
    <property type="match status" value="1"/>
</dbReference>
<dbReference type="GO" id="GO:0003723">
    <property type="term" value="F:RNA binding"/>
    <property type="evidence" value="ECO:0007669"/>
    <property type="project" value="InterPro"/>
</dbReference>
<sequence length="612" mass="67814">MSLCGRRHYYSSLRNLAPTYAPTTATSIGTEVSSPHSEILHLCSSGCLSQALRRLRSADSRRLLSKPLVFASLLQACVKAPSFSLGVQLHTHVLKSGLDADRFVGNSLLALYFKLCPDIDVTRKVFDELPIRDVVAWSSMVSGYIHAGRPGEAVGLVKVMWALDVDWNAFTLSSGIKACSEMGDLMLGRCFHGVVIAQGYDLNDVISSALIDMYGRNCAPDDALGVFKEMALPDAICWTSVISAFTRNDRFVEALVFFRSMHREHVLVPDCFTYGSVLTALGNLGRLRQGMQVHAMVIISGISGNVVVECSMVDMYAKSKSMRDSRRVFDRMAVKNAVSWCALLGGYCQSGDYTTVLQMFREMDKEDDNYSLSTVLRACAGLSDLRHGKEVHCQFLRTKGRSVIIVESALIDLYAKCGLVYYAYRVFENIVDKNLITWNAMICGFAQNGKSIEAVNIFNDMVANGFQPDYISFIGVLFACSHSGLVDEGRRYFRLLTKDYGISPGIEHYNCMVDLLGRAGLLGEAEGLIKDSVFKDESSLWAALLGACATYSDPLAAERVAKRMMQLDPDYHLSYVLLANIYKTVGLWDEASEILRKMKQKGIKKTEGKSWI</sequence>
<dbReference type="EMBL" id="NMUH01003496">
    <property type="protein sequence ID" value="MQM05891.1"/>
    <property type="molecule type" value="Genomic_DNA"/>
</dbReference>
<dbReference type="InterPro" id="IPR046960">
    <property type="entry name" value="PPR_At4g14850-like_plant"/>
</dbReference>
<evidence type="ECO:0000256" key="2">
    <source>
        <dbReference type="ARBA" id="ARBA00061659"/>
    </source>
</evidence>
<comment type="caution">
    <text evidence="4">The sequence shown here is derived from an EMBL/GenBank/DDBJ whole genome shotgun (WGS) entry which is preliminary data.</text>
</comment>
<dbReference type="Pfam" id="PF20431">
    <property type="entry name" value="E_motif"/>
    <property type="match status" value="1"/>
</dbReference>
<feature type="repeat" description="PPR" evidence="3">
    <location>
        <begin position="133"/>
        <end position="167"/>
    </location>
</feature>
<protein>
    <recommendedName>
        <fullName evidence="6">Pentatricopeptide repeat-containing protein</fullName>
    </recommendedName>
</protein>
<evidence type="ECO:0008006" key="6">
    <source>
        <dbReference type="Google" id="ProtNLM"/>
    </source>
</evidence>
<dbReference type="Pfam" id="PF01535">
    <property type="entry name" value="PPR"/>
    <property type="match status" value="6"/>
</dbReference>
<evidence type="ECO:0000256" key="3">
    <source>
        <dbReference type="PROSITE-ProRule" id="PRU00708"/>
    </source>
</evidence>
<dbReference type="SUPFAM" id="SSF48452">
    <property type="entry name" value="TPR-like"/>
    <property type="match status" value="1"/>
</dbReference>
<feature type="repeat" description="PPR" evidence="3">
    <location>
        <begin position="434"/>
        <end position="468"/>
    </location>
</feature>
<evidence type="ECO:0000256" key="1">
    <source>
        <dbReference type="ARBA" id="ARBA00022737"/>
    </source>
</evidence>
<dbReference type="PANTHER" id="PTHR24015:SF328">
    <property type="entry name" value="OS06G0611200 PROTEIN"/>
    <property type="match status" value="1"/>
</dbReference>
<dbReference type="GO" id="GO:0009451">
    <property type="term" value="P:RNA modification"/>
    <property type="evidence" value="ECO:0007669"/>
    <property type="project" value="InterPro"/>
</dbReference>
<keyword evidence="1" id="KW-0677">Repeat</keyword>
<feature type="repeat" description="PPR" evidence="3">
    <location>
        <begin position="571"/>
        <end position="605"/>
    </location>
</feature>
<dbReference type="OrthoDB" id="185373at2759"/>
<proteinExistence type="inferred from homology"/>
<dbReference type="NCBIfam" id="TIGR00756">
    <property type="entry name" value="PPR"/>
    <property type="match status" value="3"/>
</dbReference>
<feature type="repeat" description="PPR" evidence="3">
    <location>
        <begin position="336"/>
        <end position="366"/>
    </location>
</feature>
<accession>A0A843WK20</accession>
<dbReference type="Proteomes" id="UP000652761">
    <property type="component" value="Unassembled WGS sequence"/>
</dbReference>
<name>A0A843WK20_COLES</name>
<dbReference type="InterPro" id="IPR046848">
    <property type="entry name" value="E_motif"/>
</dbReference>
<dbReference type="Gene3D" id="1.25.40.10">
    <property type="entry name" value="Tetratricopeptide repeat domain"/>
    <property type="match status" value="5"/>
</dbReference>
<evidence type="ECO:0000313" key="4">
    <source>
        <dbReference type="EMBL" id="MQM05891.1"/>
    </source>
</evidence>
<dbReference type="PROSITE" id="PS51375">
    <property type="entry name" value="PPR"/>
    <property type="match status" value="5"/>
</dbReference>
<dbReference type="InterPro" id="IPR011990">
    <property type="entry name" value="TPR-like_helical_dom_sf"/>
</dbReference>
<comment type="similarity">
    <text evidence="2">Belongs to the PPR family. PCMP-E subfamily.</text>
</comment>
<dbReference type="FunFam" id="1.25.40.10:FF:001535">
    <property type="entry name" value="Putative pentatricopeptide repeat-containing protein, mitochondrial"/>
    <property type="match status" value="1"/>
</dbReference>
<dbReference type="InterPro" id="IPR002885">
    <property type="entry name" value="PPR_rpt"/>
</dbReference>
<keyword evidence="5" id="KW-1185">Reference proteome</keyword>
<reference evidence="4" key="1">
    <citation type="submission" date="2017-07" db="EMBL/GenBank/DDBJ databases">
        <title>Taro Niue Genome Assembly and Annotation.</title>
        <authorList>
            <person name="Atibalentja N."/>
            <person name="Keating K."/>
            <person name="Fields C.J."/>
        </authorList>
    </citation>
    <scope>NUCLEOTIDE SEQUENCE</scope>
    <source>
        <strain evidence="4">Niue_2</strain>
        <tissue evidence="4">Leaf</tissue>
    </source>
</reference>
<feature type="repeat" description="PPR" evidence="3">
    <location>
        <begin position="234"/>
        <end position="268"/>
    </location>
</feature>